<evidence type="ECO:0000259" key="2">
    <source>
        <dbReference type="Pfam" id="PF14067"/>
    </source>
</evidence>
<evidence type="ECO:0000313" key="4">
    <source>
        <dbReference type="Proteomes" id="UP001165580"/>
    </source>
</evidence>
<feature type="transmembrane region" description="Helical" evidence="1">
    <location>
        <begin position="438"/>
        <end position="457"/>
    </location>
</feature>
<gene>
    <name evidence="3" type="ORF">NVV95_02615</name>
</gene>
<reference evidence="3" key="1">
    <citation type="submission" date="2022-08" db="EMBL/GenBank/DDBJ databases">
        <authorList>
            <person name="Deng Y."/>
            <person name="Han X.-F."/>
            <person name="Zhang Y.-Q."/>
        </authorList>
    </citation>
    <scope>NUCLEOTIDE SEQUENCE</scope>
    <source>
        <strain evidence="3">CPCC 205716</strain>
    </source>
</reference>
<dbReference type="Pfam" id="PF14067">
    <property type="entry name" value="LssY_C"/>
    <property type="match status" value="1"/>
</dbReference>
<evidence type="ECO:0000256" key="1">
    <source>
        <dbReference type="SAM" id="Phobius"/>
    </source>
</evidence>
<comment type="caution">
    <text evidence="3">The sequence shown here is derived from an EMBL/GenBank/DDBJ whole genome shotgun (WGS) entry which is preliminary data.</text>
</comment>
<feature type="transmembrane region" description="Helical" evidence="1">
    <location>
        <begin position="463"/>
        <end position="483"/>
    </location>
</feature>
<organism evidence="3 4">
    <name type="scientific">Herbiconiux gentiana</name>
    <dbReference type="NCBI Taxonomy" id="2970912"/>
    <lineage>
        <taxon>Bacteria</taxon>
        <taxon>Bacillati</taxon>
        <taxon>Actinomycetota</taxon>
        <taxon>Actinomycetes</taxon>
        <taxon>Micrococcales</taxon>
        <taxon>Microbacteriaceae</taxon>
        <taxon>Herbiconiux</taxon>
    </lineage>
</organism>
<dbReference type="EMBL" id="JANTEZ010000001">
    <property type="protein sequence ID" value="MCS5713442.1"/>
    <property type="molecule type" value="Genomic_DNA"/>
</dbReference>
<name>A0ABT2GB96_9MICO</name>
<evidence type="ECO:0000313" key="3">
    <source>
        <dbReference type="EMBL" id="MCS5713442.1"/>
    </source>
</evidence>
<proteinExistence type="predicted"/>
<sequence>MPGGATPADDDDADADADADATLPAPAAARYREAMPDAPTPVTTGERVPGHGPRTRLRGFSLNAVLDNLFFVIAGAAAVWLAYLVLTQGFESGWAQVWFYLVFWVLVAYIALPRLHRILTNIYVPNYFIGRTRTSDGLLGDPVNLGLLGAEEQLHTAMKAAGWTRADDLSLASGLRIVRSTVLRRSYDEAPVSPLMLFGRNQDFAYQQEVKGNPAKRHHVRFWRCPDDWLLPGGHKTDWLAAGTYDRAVGFSLFTLQITHKIDENTDVERDHIVATIEQSVPAAEVDVLKDFATGYHSRNGGGDAIVTDGDLPVIDLRAVTPTLEAAAEVHAPVPTPHVGPNASPVPDKTVRRPAQIVFGAAVVVLRAFSPLFIIAAVVFDWQGVRDLITIDTGDELPAGVDARELVLWGVVVISALFGLAQLLFGVLMFFGSNVARVLVMLFSTINIVIALIDHLGGARITLGTNLIGVSLDILILIALSSGRARDYARRPRVKKAERRAL</sequence>
<accession>A0ABT2GB96</accession>
<keyword evidence="1" id="KW-0812">Transmembrane</keyword>
<feature type="transmembrane region" description="Helical" evidence="1">
    <location>
        <begin position="92"/>
        <end position="112"/>
    </location>
</feature>
<feature type="transmembrane region" description="Helical" evidence="1">
    <location>
        <begin position="406"/>
        <end position="431"/>
    </location>
</feature>
<dbReference type="RefSeq" id="WP_259484972.1">
    <property type="nucleotide sequence ID" value="NZ_JANTEZ010000001.1"/>
</dbReference>
<keyword evidence="1" id="KW-0472">Membrane</keyword>
<keyword evidence="4" id="KW-1185">Reference proteome</keyword>
<feature type="domain" description="LssY-like C-terminal" evidence="2">
    <location>
        <begin position="123"/>
        <end position="312"/>
    </location>
</feature>
<feature type="transmembrane region" description="Helical" evidence="1">
    <location>
        <begin position="64"/>
        <end position="86"/>
    </location>
</feature>
<dbReference type="Proteomes" id="UP001165580">
    <property type="component" value="Unassembled WGS sequence"/>
</dbReference>
<feature type="transmembrane region" description="Helical" evidence="1">
    <location>
        <begin position="357"/>
        <end position="380"/>
    </location>
</feature>
<dbReference type="InterPro" id="IPR025902">
    <property type="entry name" value="LssY-like-C_dom"/>
</dbReference>
<protein>
    <submittedName>
        <fullName evidence="3">LssY C-terminal domain-containing protein</fullName>
    </submittedName>
</protein>
<keyword evidence="1" id="KW-1133">Transmembrane helix</keyword>